<dbReference type="InterPro" id="IPR036705">
    <property type="entry name" value="Ribosyl_crysJ1_sf"/>
</dbReference>
<dbReference type="PANTHER" id="PTHR16222">
    <property type="entry name" value="ADP-RIBOSYLGLYCOHYDROLASE"/>
    <property type="match status" value="1"/>
</dbReference>
<evidence type="ECO:0000256" key="2">
    <source>
        <dbReference type="ARBA" id="ARBA00022801"/>
    </source>
</evidence>
<dbReference type="EMBL" id="CP022163">
    <property type="protein sequence ID" value="ATB34401.1"/>
    <property type="molecule type" value="Genomic_DNA"/>
</dbReference>
<evidence type="ECO:0000313" key="4">
    <source>
        <dbReference type="EMBL" id="ATB34401.1"/>
    </source>
</evidence>
<keyword evidence="5" id="KW-1185">Reference proteome</keyword>
<comment type="cofactor">
    <cofactor evidence="3">
        <name>Mg(2+)</name>
        <dbReference type="ChEBI" id="CHEBI:18420"/>
    </cofactor>
    <text evidence="3">Binds 2 magnesium ions per subunit.</text>
</comment>
<evidence type="ECO:0000256" key="3">
    <source>
        <dbReference type="PIRSR" id="PIRSR605502-1"/>
    </source>
</evidence>
<keyword evidence="3" id="KW-0460">Magnesium</keyword>
<reference evidence="4 5" key="1">
    <citation type="submission" date="2017-06" db="EMBL/GenBank/DDBJ databases">
        <authorList>
            <person name="Kim H.J."/>
            <person name="Triplett B.A."/>
        </authorList>
    </citation>
    <scope>NUCLEOTIDE SEQUENCE [LARGE SCALE GENOMIC DNA]</scope>
    <source>
        <strain evidence="4 5">DSM 14713</strain>
    </source>
</reference>
<feature type="binding site" evidence="3">
    <location>
        <position position="300"/>
    </location>
    <ligand>
        <name>Mg(2+)</name>
        <dbReference type="ChEBI" id="CHEBI:18420"/>
        <label>1</label>
    </ligand>
</feature>
<sequence length="358" mass="38785">MPPRRPIAPPAPDPYPHSRGRGALLGLVVGDALGSPLKARNLIAPVFPTLAEGVHRVLRAGGPFELKKGQVGESGQMACCLGVGLRELGTYDADAQLRHYLRWQHHAQGMSPHVEDVMTEMLESPMPKVTAARRLWMKGGRKAAGNGSLGRTAPLGVFFHQDQDSRLRASFADSALTDFDPRCQLACATLNASIAHSLNAGEGLTPQDLLQATLSELTVASATLGRVLPDFVQEVSMATAMIREDLDAARQDDPQLYWPELHMHRKPTLARVAFRLAYWELMHAPSFETALVDVINRGGDTDVNGAVAGALLGAFHGEEAIPTDWSQGVLEALGPRDGALWNTYHPRQLLTLAPELEE</sequence>
<comment type="similarity">
    <text evidence="1">Belongs to the ADP-ribosylglycohydrolase family.</text>
</comment>
<dbReference type="SUPFAM" id="SSF101478">
    <property type="entry name" value="ADP-ribosylglycohydrolase"/>
    <property type="match status" value="1"/>
</dbReference>
<feature type="binding site" evidence="3">
    <location>
        <position position="302"/>
    </location>
    <ligand>
        <name>Mg(2+)</name>
        <dbReference type="ChEBI" id="CHEBI:18420"/>
        <label>2</label>
    </ligand>
</feature>
<proteinExistence type="inferred from homology"/>
<accession>A0A250ITC6</accession>
<keyword evidence="2 4" id="KW-0378">Hydrolase</keyword>
<dbReference type="GO" id="GO:0046872">
    <property type="term" value="F:metal ion binding"/>
    <property type="evidence" value="ECO:0007669"/>
    <property type="project" value="UniProtKB-KW"/>
</dbReference>
<dbReference type="GO" id="GO:0016787">
    <property type="term" value="F:hydrolase activity"/>
    <property type="evidence" value="ECO:0007669"/>
    <property type="project" value="UniProtKB-KW"/>
</dbReference>
<protein>
    <submittedName>
        <fullName evidence="4">ADP-ribosylglycohydrolase</fullName>
    </submittedName>
</protein>
<dbReference type="OrthoDB" id="9806482at2"/>
<dbReference type="AlphaFoldDB" id="A0A250ITC6"/>
<dbReference type="Gene3D" id="1.10.4080.10">
    <property type="entry name" value="ADP-ribosylation/Crystallin J1"/>
    <property type="match status" value="1"/>
</dbReference>
<dbReference type="Proteomes" id="UP000217289">
    <property type="component" value="Chromosome"/>
</dbReference>
<organism evidence="4 5">
    <name type="scientific">Melittangium boletus DSM 14713</name>
    <dbReference type="NCBI Taxonomy" id="1294270"/>
    <lineage>
        <taxon>Bacteria</taxon>
        <taxon>Pseudomonadati</taxon>
        <taxon>Myxococcota</taxon>
        <taxon>Myxococcia</taxon>
        <taxon>Myxococcales</taxon>
        <taxon>Cystobacterineae</taxon>
        <taxon>Archangiaceae</taxon>
        <taxon>Melittangium</taxon>
    </lineage>
</organism>
<dbReference type="InterPro" id="IPR050792">
    <property type="entry name" value="ADP-ribosylglycohydrolase"/>
</dbReference>
<evidence type="ECO:0000313" key="5">
    <source>
        <dbReference type="Proteomes" id="UP000217289"/>
    </source>
</evidence>
<dbReference type="KEGG" id="mbd:MEBOL_007903"/>
<dbReference type="RefSeq" id="WP_095982307.1">
    <property type="nucleotide sequence ID" value="NZ_CP022163.1"/>
</dbReference>
<gene>
    <name evidence="4" type="ORF">MEBOL_007903</name>
</gene>
<keyword evidence="3" id="KW-0479">Metal-binding</keyword>
<name>A0A250ITC6_9BACT</name>
<dbReference type="PANTHER" id="PTHR16222:SF24">
    <property type="entry name" value="ADP-RIBOSYLHYDROLASE ARH3"/>
    <property type="match status" value="1"/>
</dbReference>
<evidence type="ECO:0000256" key="1">
    <source>
        <dbReference type="ARBA" id="ARBA00010702"/>
    </source>
</evidence>
<dbReference type="InterPro" id="IPR005502">
    <property type="entry name" value="Ribosyl_crysJ1"/>
</dbReference>
<dbReference type="Pfam" id="PF03747">
    <property type="entry name" value="ADP_ribosyl_GH"/>
    <property type="match status" value="1"/>
</dbReference>